<feature type="compositionally biased region" description="Polar residues" evidence="11">
    <location>
        <begin position="326"/>
        <end position="335"/>
    </location>
</feature>
<dbReference type="Proteomes" id="UP000265566">
    <property type="component" value="Chromosome 8"/>
</dbReference>
<keyword evidence="4 10" id="KW-0808">Transferase</keyword>
<dbReference type="GO" id="GO:0016762">
    <property type="term" value="F:xyloglucan:xyloglucosyl transferase activity"/>
    <property type="evidence" value="ECO:0007669"/>
    <property type="project" value="UniProtKB-EC"/>
</dbReference>
<dbReference type="Gramene" id="rna49410">
    <property type="protein sequence ID" value="RHN42904.1"/>
    <property type="gene ID" value="gene49410"/>
</dbReference>
<evidence type="ECO:0000256" key="5">
    <source>
        <dbReference type="ARBA" id="ARBA00022801"/>
    </source>
</evidence>
<feature type="active site" description="Nucleophile" evidence="9">
    <location>
        <position position="114"/>
    </location>
</feature>
<name>A0A396GTU4_MEDTR</name>
<dbReference type="InterPro" id="IPR013320">
    <property type="entry name" value="ConA-like_dom_sf"/>
</dbReference>
<evidence type="ECO:0000259" key="12">
    <source>
        <dbReference type="PROSITE" id="PS51762"/>
    </source>
</evidence>
<organism evidence="13">
    <name type="scientific">Medicago truncatula</name>
    <name type="common">Barrel medic</name>
    <name type="synonym">Medicago tribuloides</name>
    <dbReference type="NCBI Taxonomy" id="3880"/>
    <lineage>
        <taxon>Eukaryota</taxon>
        <taxon>Viridiplantae</taxon>
        <taxon>Streptophyta</taxon>
        <taxon>Embryophyta</taxon>
        <taxon>Tracheophyta</taxon>
        <taxon>Spermatophyta</taxon>
        <taxon>Magnoliopsida</taxon>
        <taxon>eudicotyledons</taxon>
        <taxon>Gunneridae</taxon>
        <taxon>Pentapetalae</taxon>
        <taxon>rosids</taxon>
        <taxon>fabids</taxon>
        <taxon>Fabales</taxon>
        <taxon>Fabaceae</taxon>
        <taxon>Papilionoideae</taxon>
        <taxon>50 kb inversion clade</taxon>
        <taxon>NPAAA clade</taxon>
        <taxon>Hologalegina</taxon>
        <taxon>IRL clade</taxon>
        <taxon>Trifolieae</taxon>
        <taxon>Medicago</taxon>
    </lineage>
</organism>
<feature type="active site" description="Proton donor" evidence="9">
    <location>
        <position position="118"/>
    </location>
</feature>
<evidence type="ECO:0000313" key="13">
    <source>
        <dbReference type="EMBL" id="RHN42904.1"/>
    </source>
</evidence>
<evidence type="ECO:0000256" key="2">
    <source>
        <dbReference type="ARBA" id="ARBA00022523"/>
    </source>
</evidence>
<dbReference type="GO" id="GO:0004553">
    <property type="term" value="F:hydrolase activity, hydrolyzing O-glycosyl compounds"/>
    <property type="evidence" value="ECO:0007669"/>
    <property type="project" value="InterPro"/>
</dbReference>
<evidence type="ECO:0000256" key="6">
    <source>
        <dbReference type="ARBA" id="ARBA00023157"/>
    </source>
</evidence>
<comment type="function">
    <text evidence="10">Catalyzes xyloglucan endohydrolysis (XEH) and/or endotransglycosylation (XET). Cleaves and religates xyloglucan polymers, an essential constituent of the primary cell wall, and thereby participates in cell wall construction of growing tissues.</text>
</comment>
<evidence type="ECO:0000256" key="1">
    <source>
        <dbReference type="ARBA" id="ARBA00022512"/>
    </source>
</evidence>
<dbReference type="Gene3D" id="2.60.120.200">
    <property type="match status" value="1"/>
</dbReference>
<dbReference type="AlphaFoldDB" id="A0A396GTU4"/>
<dbReference type="EMBL" id="PSQE01000008">
    <property type="protein sequence ID" value="RHN42904.1"/>
    <property type="molecule type" value="Genomic_DNA"/>
</dbReference>
<evidence type="ECO:0000256" key="9">
    <source>
        <dbReference type="PIRSR" id="PIRSR005604-1"/>
    </source>
</evidence>
<proteinExistence type="inferred from homology"/>
<dbReference type="GO" id="GO:0048046">
    <property type="term" value="C:apoplast"/>
    <property type="evidence" value="ECO:0007669"/>
    <property type="project" value="UniProtKB-SubCell"/>
</dbReference>
<keyword evidence="6" id="KW-1015">Disulfide bond</keyword>
<comment type="similarity">
    <text evidence="10">Belongs to the glycosyl hydrolase 16 family.</text>
</comment>
<feature type="compositionally biased region" description="Basic residues" evidence="11">
    <location>
        <begin position="313"/>
        <end position="325"/>
    </location>
</feature>
<dbReference type="Pfam" id="PF06955">
    <property type="entry name" value="XET_C"/>
    <property type="match status" value="1"/>
</dbReference>
<keyword evidence="5 10" id="KW-0378">Hydrolase</keyword>
<dbReference type="PROSITE" id="PS01034">
    <property type="entry name" value="GH16_1"/>
    <property type="match status" value="1"/>
</dbReference>
<evidence type="ECO:0000256" key="10">
    <source>
        <dbReference type="RuleBase" id="RU361120"/>
    </source>
</evidence>
<comment type="PTM">
    <text evidence="10">Contains at least one intrachain disulfide bond essential for its enzymatic activity.</text>
</comment>
<accession>A0A396GTU4</accession>
<protein>
    <recommendedName>
        <fullName evidence="10">Xyloglucan endotransglucosylase/hydrolase</fullName>
        <ecNumber evidence="10">2.4.1.207</ecNumber>
    </recommendedName>
</protein>
<dbReference type="SUPFAM" id="SSF49899">
    <property type="entry name" value="Concanavalin A-like lectins/glucanases"/>
    <property type="match status" value="1"/>
</dbReference>
<comment type="caution">
    <text evidence="13">The sequence shown here is derived from an EMBL/GenBank/DDBJ whole genome shotgun (WGS) entry which is preliminary data.</text>
</comment>
<comment type="subcellular location">
    <subcellularLocation>
        <location evidence="10">Secreted</location>
        <location evidence="10">Cell wall</location>
    </subcellularLocation>
    <subcellularLocation>
        <location evidence="10">Secreted</location>
        <location evidence="10">Extracellular space</location>
        <location evidence="10">Apoplast</location>
    </subcellularLocation>
</comment>
<dbReference type="PANTHER" id="PTHR31062">
    <property type="entry name" value="XYLOGLUCAN ENDOTRANSGLUCOSYLASE/HYDROLASE PROTEIN 8-RELATED"/>
    <property type="match status" value="1"/>
</dbReference>
<dbReference type="GO" id="GO:0042546">
    <property type="term" value="P:cell wall biogenesis"/>
    <property type="evidence" value="ECO:0007669"/>
    <property type="project" value="InterPro"/>
</dbReference>
<dbReference type="PROSITE" id="PS51762">
    <property type="entry name" value="GH16_2"/>
    <property type="match status" value="1"/>
</dbReference>
<evidence type="ECO:0000256" key="7">
    <source>
        <dbReference type="ARBA" id="ARBA00023180"/>
    </source>
</evidence>
<keyword evidence="10" id="KW-0961">Cell wall biogenesis/degradation</keyword>
<keyword evidence="3 10" id="KW-0964">Secreted</keyword>
<keyword evidence="8 10" id="KW-0326">Glycosidase</keyword>
<keyword evidence="13" id="KW-0328">Glycosyltransferase</keyword>
<evidence type="ECO:0000256" key="4">
    <source>
        <dbReference type="ARBA" id="ARBA00022679"/>
    </source>
</evidence>
<reference evidence="13" key="1">
    <citation type="journal article" date="2018" name="Nat. Plants">
        <title>Whole-genome landscape of Medicago truncatula symbiotic genes.</title>
        <authorList>
            <person name="Pecrix Y."/>
            <person name="Gamas P."/>
            <person name="Carrere S."/>
        </authorList>
    </citation>
    <scope>NUCLEOTIDE SEQUENCE</scope>
    <source>
        <tissue evidence="13">Leaves</tissue>
    </source>
</reference>
<dbReference type="InterPro" id="IPR008263">
    <property type="entry name" value="GH16_AS"/>
</dbReference>
<feature type="domain" description="GH16" evidence="12">
    <location>
        <begin position="25"/>
        <end position="227"/>
    </location>
</feature>
<dbReference type="GO" id="GO:0071555">
    <property type="term" value="P:cell wall organization"/>
    <property type="evidence" value="ECO:0007669"/>
    <property type="project" value="UniProtKB-KW"/>
</dbReference>
<dbReference type="GO" id="GO:0010411">
    <property type="term" value="P:xyloglucan metabolic process"/>
    <property type="evidence" value="ECO:0007669"/>
    <property type="project" value="InterPro"/>
</dbReference>
<keyword evidence="7" id="KW-0325">Glycoprotein</keyword>
<gene>
    <name evidence="13" type="ORF">MtrunA17_Chr8g0382041</name>
</gene>
<evidence type="ECO:0000256" key="11">
    <source>
        <dbReference type="SAM" id="MobiDB-lite"/>
    </source>
</evidence>
<sequence length="335" mass="39562">MDRFTQPYFLFSFFSSFLLFSFSFAAFDLATIPFHDGFTYLWGKENVIPSLDGNTVKLIIHEHSGSGFKSIDMYTSGFFSAEIKLPSNYFATAGVCVTFYTTSIDVFDRRRHDELDFEFLGNKAGKPWQFQTNLFGNGTSGREERYDLWFDPTKEYHRYSILWTEINIIFFVDEIPIREVLRNKQMENNYPSKPMYLYATIWDASKWAIHEGNRKVDYSYGPFIATYKNLILKGCIFDPIEVPDDEFCSENLKAQDYAIMNPLRRLKMQNFRQRFMSYSYCYHTYRYPVPPPECVIVSKEKQMFNENGMLKVGRSRRRHSKRRGRASTTMGHMMF</sequence>
<dbReference type="OrthoDB" id="4781at2759"/>
<evidence type="ECO:0000256" key="3">
    <source>
        <dbReference type="ARBA" id="ARBA00022525"/>
    </source>
</evidence>
<dbReference type="Pfam" id="PF00722">
    <property type="entry name" value="Glyco_hydro_16"/>
    <property type="match status" value="1"/>
</dbReference>
<dbReference type="PIRSF" id="PIRSF005604">
    <property type="entry name" value="XET"/>
    <property type="match status" value="1"/>
</dbReference>
<dbReference type="InterPro" id="IPR000757">
    <property type="entry name" value="Beta-glucanase-like"/>
</dbReference>
<dbReference type="EC" id="2.4.1.207" evidence="10"/>
<dbReference type="InterPro" id="IPR010713">
    <property type="entry name" value="XET_C"/>
</dbReference>
<keyword evidence="1 10" id="KW-0134">Cell wall</keyword>
<keyword evidence="2 10" id="KW-0052">Apoplast</keyword>
<dbReference type="InterPro" id="IPR044791">
    <property type="entry name" value="Beta-glucanase/XTH"/>
</dbReference>
<dbReference type="InterPro" id="IPR016455">
    <property type="entry name" value="XTH"/>
</dbReference>
<evidence type="ECO:0000256" key="8">
    <source>
        <dbReference type="ARBA" id="ARBA00023295"/>
    </source>
</evidence>
<feature type="region of interest" description="Disordered" evidence="11">
    <location>
        <begin position="313"/>
        <end position="335"/>
    </location>
</feature>